<reference evidence="2" key="1">
    <citation type="submission" date="2021-06" db="EMBL/GenBank/DDBJ databases">
        <title>Comparative genomics, transcriptomics and evolutionary studies reveal genomic signatures of adaptation to plant cell wall in hemibiotrophic fungi.</title>
        <authorList>
            <consortium name="DOE Joint Genome Institute"/>
            <person name="Baroncelli R."/>
            <person name="Diaz J.F."/>
            <person name="Benocci T."/>
            <person name="Peng M."/>
            <person name="Battaglia E."/>
            <person name="Haridas S."/>
            <person name="Andreopoulos W."/>
            <person name="Labutti K."/>
            <person name="Pangilinan J."/>
            <person name="Floch G.L."/>
            <person name="Makela M.R."/>
            <person name="Henrissat B."/>
            <person name="Grigoriev I.V."/>
            <person name="Crouch J.A."/>
            <person name="De Vries R.P."/>
            <person name="Sukno S.A."/>
            <person name="Thon M.R."/>
        </authorList>
    </citation>
    <scope>NUCLEOTIDE SEQUENCE</scope>
    <source>
        <strain evidence="2">CBS 102054</strain>
    </source>
</reference>
<feature type="domain" description="DUF6570" evidence="1">
    <location>
        <begin position="145"/>
        <end position="289"/>
    </location>
</feature>
<dbReference type="EMBL" id="JAHMHQ010000014">
    <property type="protein sequence ID" value="KAK1634961.1"/>
    <property type="molecule type" value="Genomic_DNA"/>
</dbReference>
<gene>
    <name evidence="2" type="ORF">BDP81DRAFT_289329</name>
</gene>
<name>A0AAJ0EFD0_9PEZI</name>
<feature type="non-terminal residue" evidence="2">
    <location>
        <position position="308"/>
    </location>
</feature>
<dbReference type="Proteomes" id="UP001243989">
    <property type="component" value="Unassembled WGS sequence"/>
</dbReference>
<dbReference type="InterPro" id="IPR046700">
    <property type="entry name" value="DUF6570"/>
</dbReference>
<evidence type="ECO:0000313" key="3">
    <source>
        <dbReference type="Proteomes" id="UP001243989"/>
    </source>
</evidence>
<keyword evidence="3" id="KW-1185">Reference proteome</keyword>
<proteinExistence type="predicted"/>
<accession>A0AAJ0EFD0</accession>
<comment type="caution">
    <text evidence="2">The sequence shown here is derived from an EMBL/GenBank/DDBJ whole genome shotgun (WGS) entry which is preliminary data.</text>
</comment>
<evidence type="ECO:0000259" key="1">
    <source>
        <dbReference type="Pfam" id="PF20209"/>
    </source>
</evidence>
<dbReference type="GeneID" id="85467916"/>
<organism evidence="2 3">
    <name type="scientific">Colletotrichum phormii</name>
    <dbReference type="NCBI Taxonomy" id="359342"/>
    <lineage>
        <taxon>Eukaryota</taxon>
        <taxon>Fungi</taxon>
        <taxon>Dikarya</taxon>
        <taxon>Ascomycota</taxon>
        <taxon>Pezizomycotina</taxon>
        <taxon>Sordariomycetes</taxon>
        <taxon>Hypocreomycetidae</taxon>
        <taxon>Glomerellales</taxon>
        <taxon>Glomerellaceae</taxon>
        <taxon>Colletotrichum</taxon>
        <taxon>Colletotrichum acutatum species complex</taxon>
    </lineage>
</organism>
<dbReference type="AlphaFoldDB" id="A0AAJ0EFD0"/>
<evidence type="ECO:0000313" key="2">
    <source>
        <dbReference type="EMBL" id="KAK1634961.1"/>
    </source>
</evidence>
<feature type="non-terminal residue" evidence="2">
    <location>
        <position position="1"/>
    </location>
</feature>
<protein>
    <recommendedName>
        <fullName evidence="1">DUF6570 domain-containing protein</fullName>
    </recommendedName>
</protein>
<dbReference type="RefSeq" id="XP_060443568.1">
    <property type="nucleotide sequence ID" value="XM_060583054.1"/>
</dbReference>
<sequence length="308" mass="35520">PEATQSQRSRDITSLDEMDQRRKGLFNRTVEELDARHAQRLEDSSNHTWCRPVTRETALEKVKAFHEAMHDDNTLDVDHCKLCYLQRAPTELTDYTWAEAGPLLQQIEDKIPQRDRDHLSCYECFPRNTPTTFPLCSECHTALKKNKLPEACRVNNLALGCGHRYPDELKELSPLEERLIGLYTSSGWITKFTIDIEKWTNGRYRKHKRGHITVVPNNIQGLVAEVLPHPLLQERENIHVCFVGARQPLPSDIAFMLLANPGKLRRALVWLRVNNPLYKNIVISDENLQGWAHHCPGTEVSEALFEQM</sequence>
<dbReference type="Pfam" id="PF20209">
    <property type="entry name" value="DUF6570"/>
    <property type="match status" value="1"/>
</dbReference>